<dbReference type="InterPro" id="IPR005196">
    <property type="entry name" value="Glyco_hydro_65_N"/>
</dbReference>
<dbReference type="Pfam" id="PF03633">
    <property type="entry name" value="Glyco_hydro_65C"/>
    <property type="match status" value="1"/>
</dbReference>
<dbReference type="GO" id="GO:0005993">
    <property type="term" value="P:trehalose catabolic process"/>
    <property type="evidence" value="ECO:0007669"/>
    <property type="project" value="TreeGrafter"/>
</dbReference>
<dbReference type="Pfam" id="PF00754">
    <property type="entry name" value="F5_F8_type_C"/>
    <property type="match status" value="1"/>
</dbReference>
<feature type="region of interest" description="Disordered" evidence="2">
    <location>
        <begin position="73"/>
        <end position="108"/>
    </location>
</feature>
<feature type="compositionally biased region" description="Low complexity" evidence="2">
    <location>
        <begin position="73"/>
        <end position="95"/>
    </location>
</feature>
<dbReference type="EMBL" id="BNDZ01000005">
    <property type="protein sequence ID" value="GHI45886.1"/>
    <property type="molecule type" value="Genomic_DNA"/>
</dbReference>
<dbReference type="InterPro" id="IPR037018">
    <property type="entry name" value="GH65_N"/>
</dbReference>
<dbReference type="GO" id="GO:0030246">
    <property type="term" value="F:carbohydrate binding"/>
    <property type="evidence" value="ECO:0007669"/>
    <property type="project" value="InterPro"/>
</dbReference>
<dbReference type="InterPro" id="IPR008979">
    <property type="entry name" value="Galactose-bd-like_sf"/>
</dbReference>
<dbReference type="Gene3D" id="1.50.10.10">
    <property type="match status" value="1"/>
</dbReference>
<evidence type="ECO:0000259" key="3">
    <source>
        <dbReference type="PROSITE" id="PS50022"/>
    </source>
</evidence>
<dbReference type="InterPro" id="IPR005195">
    <property type="entry name" value="Glyco_hydro_65_M"/>
</dbReference>
<feature type="region of interest" description="Disordered" evidence="2">
    <location>
        <begin position="1"/>
        <end position="41"/>
    </location>
</feature>
<dbReference type="InterPro" id="IPR008928">
    <property type="entry name" value="6-hairpin_glycosidase_sf"/>
</dbReference>
<dbReference type="InterPro" id="IPR011013">
    <property type="entry name" value="Gal_mutarotase_sf_dom"/>
</dbReference>
<dbReference type="InterPro" id="IPR000421">
    <property type="entry name" value="FA58C"/>
</dbReference>
<gene>
    <name evidence="4" type="ORF">ScoT_20600</name>
</gene>
<keyword evidence="1" id="KW-0326">Glycosidase</keyword>
<dbReference type="Pfam" id="PF03632">
    <property type="entry name" value="Glyco_hydro_65m"/>
    <property type="match status" value="1"/>
</dbReference>
<dbReference type="SUPFAM" id="SSF48208">
    <property type="entry name" value="Six-hairpin glycosidases"/>
    <property type="match status" value="1"/>
</dbReference>
<feature type="compositionally biased region" description="Basic residues" evidence="2">
    <location>
        <begin position="26"/>
        <end position="41"/>
    </location>
</feature>
<dbReference type="Gene3D" id="2.60.120.260">
    <property type="entry name" value="Galactose-binding domain-like"/>
    <property type="match status" value="1"/>
</dbReference>
<dbReference type="InterPro" id="IPR012341">
    <property type="entry name" value="6hp_glycosidase-like_sf"/>
</dbReference>
<evidence type="ECO:0000313" key="4">
    <source>
        <dbReference type="EMBL" id="GHI45886.1"/>
    </source>
</evidence>
<dbReference type="Pfam" id="PF03636">
    <property type="entry name" value="Glyco_hydro_65N"/>
    <property type="match status" value="1"/>
</dbReference>
<dbReference type="GO" id="GO:0016757">
    <property type="term" value="F:glycosyltransferase activity"/>
    <property type="evidence" value="ECO:0007669"/>
    <property type="project" value="UniProtKB-ARBA"/>
</dbReference>
<evidence type="ECO:0000256" key="1">
    <source>
        <dbReference type="ARBA" id="ARBA00023295"/>
    </source>
</evidence>
<dbReference type="Gene3D" id="2.70.98.40">
    <property type="entry name" value="Glycoside hydrolase, family 65, N-terminal domain"/>
    <property type="match status" value="1"/>
</dbReference>
<sequence>MASGHAFSASWWPKAGTPDGPPARRSPIRGNHRRAHPGGPRRARIVSWVRITRATRLTTAPLLAAALLTPAHPAAAAPGPGPAEPAARPRCAPSPGWTPAAGSRTEATPHAYVGNGYLATRVPAAGAGFRPPGEGGEPEVRTGWPLFTPRYDGAFVSGLYARGPENTAGRQAVAALPNWTGLEVTAGGETYGPASRVTGYRQTLLLRCGLVRTALTWTGSDGRRTDLVYEVLADRNAPHGAAVRLRITPHWSGTATVTDRIDGRAARRVTQTGGGAEPGAPGAMAVSFRTEGTGVKGAVASVLRTPDGTARPADGARSLGATQSASFPVRSGRTYEAVKYVGVDTSLTSRDPRAGAVSAARAGARRGWRALYEAHAGTWRTLWESGADLDTAPADPPGRGAAPQPTARQEELRLWLRSARYGLLSSTRPGTRDSLGPTGLTSDNYAGMIFWDAETWMFPSLLATGPDLARTVLDYRVRTSPAARDNARKLGFEGLFFPWTSASSGDLWGECQSWNPPHCVTQNHLQGDIALAAWQYWLATGDRGWLRRDGEPLLRGLAEFWASRVTANPDGSYSVKGVAGPDEYSNGVDDGVYTNAVAATALRHAASAAEETGATAPPEWRRIADGLRIPYDAGRKVFLQYDGYEGSRIKQADAVLLAYPLDWPMPDGAAAATLDYYAARTDPDGPAMTDSVHSVIAAAAGEPGCAAYTYLERSVRPFTRGPYALFAEARGDKAGADDPLSGTPAEDFLTGKGGFLQSFTHGLTGMRLRAADRLHLDPVLPPQLARGADGAESGGVTVRGLRWRGRAFDVVIGPGTTEVRLTSGAPFTVETPEGRSVLSPGTPLTLKTRRPDLVPTSDPARCAPVRASSEEPGLYAEAAVDGAGATVWSPAADATRATLTAELGSPTRVASVTPDWAAEPASYQVEVSADGRSWQGVGTGVPVRQVRLTLRKEAGGELPALRELGVRVE</sequence>
<dbReference type="Proteomes" id="UP001051844">
    <property type="component" value="Unassembled WGS sequence"/>
</dbReference>
<keyword evidence="1" id="KW-0378">Hydrolase</keyword>
<proteinExistence type="predicted"/>
<dbReference type="SUPFAM" id="SSF49785">
    <property type="entry name" value="Galactose-binding domain-like"/>
    <property type="match status" value="1"/>
</dbReference>
<feature type="domain" description="F5/8 type C" evidence="3">
    <location>
        <begin position="848"/>
        <end position="934"/>
    </location>
</feature>
<protein>
    <recommendedName>
        <fullName evidence="3">F5/8 type C domain-containing protein</fullName>
    </recommendedName>
</protein>
<feature type="region of interest" description="Disordered" evidence="2">
    <location>
        <begin position="388"/>
        <end position="407"/>
    </location>
</feature>
<name>A0AA37BXB8_9ACTN</name>
<accession>A0AA37BXB8</accession>
<dbReference type="SUPFAM" id="SSF74650">
    <property type="entry name" value="Galactose mutarotase-like"/>
    <property type="match status" value="1"/>
</dbReference>
<dbReference type="Gene3D" id="2.60.420.10">
    <property type="entry name" value="Maltose phosphorylase, domain 3"/>
    <property type="match status" value="1"/>
</dbReference>
<evidence type="ECO:0000256" key="2">
    <source>
        <dbReference type="SAM" id="MobiDB-lite"/>
    </source>
</evidence>
<dbReference type="PANTHER" id="PTHR11051">
    <property type="entry name" value="GLYCOSYL HYDROLASE-RELATED"/>
    <property type="match status" value="1"/>
</dbReference>
<dbReference type="PANTHER" id="PTHR11051:SF8">
    <property type="entry name" value="PROTEIN-GLUCOSYLGALACTOSYLHYDROXYLYSINE GLUCOSIDASE"/>
    <property type="match status" value="1"/>
</dbReference>
<comment type="caution">
    <text evidence="4">The sequence shown here is derived from an EMBL/GenBank/DDBJ whole genome shotgun (WGS) entry which is preliminary data.</text>
</comment>
<dbReference type="PROSITE" id="PS50022">
    <property type="entry name" value="FA58C_3"/>
    <property type="match status" value="1"/>
</dbReference>
<dbReference type="GO" id="GO:0004555">
    <property type="term" value="F:alpha,alpha-trehalase activity"/>
    <property type="evidence" value="ECO:0007669"/>
    <property type="project" value="TreeGrafter"/>
</dbReference>
<organism evidence="4 5">
    <name type="scientific">Streptomyces albidoflavus</name>
    <dbReference type="NCBI Taxonomy" id="1886"/>
    <lineage>
        <taxon>Bacteria</taxon>
        <taxon>Bacillati</taxon>
        <taxon>Actinomycetota</taxon>
        <taxon>Actinomycetes</taxon>
        <taxon>Kitasatosporales</taxon>
        <taxon>Streptomycetaceae</taxon>
        <taxon>Streptomyces</taxon>
        <taxon>Streptomyces albidoflavus group</taxon>
    </lineage>
</organism>
<reference evidence="4" key="1">
    <citation type="submission" date="2022-09" db="EMBL/GenBank/DDBJ databases">
        <title>Whole genome shotgun sequence of Streptomyces albidoflavus NBRC 12854.</title>
        <authorList>
            <person name="Komaki H."/>
            <person name="Tamura T."/>
        </authorList>
    </citation>
    <scope>NUCLEOTIDE SEQUENCE</scope>
    <source>
        <strain evidence="4">NBRC 12854</strain>
    </source>
</reference>
<dbReference type="AlphaFoldDB" id="A0AA37BXB8"/>
<dbReference type="InterPro" id="IPR005194">
    <property type="entry name" value="Glyco_hydro_65_C"/>
</dbReference>
<evidence type="ECO:0000313" key="5">
    <source>
        <dbReference type="Proteomes" id="UP001051844"/>
    </source>
</evidence>